<dbReference type="OrthoDB" id="3650427at2"/>
<evidence type="ECO:0000313" key="1">
    <source>
        <dbReference type="EMBL" id="AZS14676.1"/>
    </source>
</evidence>
<reference evidence="2" key="1">
    <citation type="submission" date="2018-12" db="EMBL/GenBank/DDBJ databases">
        <title>Complete genome sequence of Paenibacillus sp. MBLB1234.</title>
        <authorList>
            <person name="Nam Y.-D."/>
            <person name="Kang J."/>
            <person name="Chung W.-H."/>
            <person name="Park Y.S."/>
        </authorList>
    </citation>
    <scope>NUCLEOTIDE SEQUENCE [LARGE SCALE GENOMIC DNA]</scope>
    <source>
        <strain evidence="2">MBLB1234</strain>
    </source>
</reference>
<dbReference type="AlphaFoldDB" id="A0A3S9UWH2"/>
<dbReference type="Proteomes" id="UP000270678">
    <property type="component" value="Chromosome"/>
</dbReference>
<sequence length="338" mass="38641">MKGVRYFIIIPVDVLKTILSMKDTLNIGVTDAQREKWSALGVKYEPLVKNPWNINNAVLSATKDLTIGWIDMCLSFDKEEKKVLSKFGIPETCWFSIRSSVTEGEHYIGLGKYGSSAYHQHGIWYQVIKRSKSLVLQPTFINTKGQRVKVEWPEIKISYSNVSKIPLLTIRRAIEAGWLTSNILLQDSDFEAPKPPDEPFDWDLDGRAMKNYRKEQNELRSMLLNGLQEARCAICGEVFPADMLWAAHIKKRSECTPEEKSDLLNIAVLMCKLGCDDLYEKGYIGVNQGVVRSIRSTSSNALSKKIVELQGTSTDSWNERNAKYFKWHWRYFNPGTTD</sequence>
<dbReference type="RefSeq" id="WP_126997556.1">
    <property type="nucleotide sequence ID" value="NZ_CP034346.1"/>
</dbReference>
<gene>
    <name evidence="1" type="ORF">EI981_09555</name>
</gene>
<organism evidence="1 2">
    <name type="scientific">Paenibacillus lutimineralis</name>
    <dbReference type="NCBI Taxonomy" id="2707005"/>
    <lineage>
        <taxon>Bacteria</taxon>
        <taxon>Bacillati</taxon>
        <taxon>Bacillota</taxon>
        <taxon>Bacilli</taxon>
        <taxon>Bacillales</taxon>
        <taxon>Paenibacillaceae</taxon>
        <taxon>Paenibacillus</taxon>
    </lineage>
</organism>
<dbReference type="EMBL" id="CP034346">
    <property type="protein sequence ID" value="AZS14676.1"/>
    <property type="molecule type" value="Genomic_DNA"/>
</dbReference>
<name>A0A3S9UWH2_9BACL</name>
<proteinExistence type="predicted"/>
<keyword evidence="2" id="KW-1185">Reference proteome</keyword>
<protein>
    <recommendedName>
        <fullName evidence="3">HNH endonuclease</fullName>
    </recommendedName>
</protein>
<evidence type="ECO:0008006" key="3">
    <source>
        <dbReference type="Google" id="ProtNLM"/>
    </source>
</evidence>
<dbReference type="KEGG" id="plut:EI981_09555"/>
<evidence type="ECO:0000313" key="2">
    <source>
        <dbReference type="Proteomes" id="UP000270678"/>
    </source>
</evidence>
<accession>A0A3S9UWH2</accession>